<dbReference type="Pfam" id="PF08761">
    <property type="entry name" value="dUTPase_2"/>
    <property type="match status" value="1"/>
</dbReference>
<dbReference type="Proteomes" id="UP000245790">
    <property type="component" value="Unassembled WGS sequence"/>
</dbReference>
<dbReference type="AlphaFoldDB" id="A0A316FZI6"/>
<dbReference type="EMBL" id="QGGU01000002">
    <property type="protein sequence ID" value="PWK53823.1"/>
    <property type="molecule type" value="Genomic_DNA"/>
</dbReference>
<dbReference type="SUPFAM" id="SSF101386">
    <property type="entry name" value="all-alpha NTP pyrophosphatases"/>
    <property type="match status" value="1"/>
</dbReference>
<reference evidence="1 2" key="1">
    <citation type="submission" date="2018-05" db="EMBL/GenBank/DDBJ databases">
        <title>Genomic Encyclopedia of Type Strains, Phase IV (KMG-IV): sequencing the most valuable type-strain genomes for metagenomic binning, comparative biology and taxonomic classification.</title>
        <authorList>
            <person name="Goeker M."/>
        </authorList>
    </citation>
    <scope>NUCLEOTIDE SEQUENCE [LARGE SCALE GENOMIC DNA]</scope>
    <source>
        <strain evidence="1 2">DSM 25350</strain>
    </source>
</reference>
<evidence type="ECO:0000313" key="2">
    <source>
        <dbReference type="Proteomes" id="UP000245790"/>
    </source>
</evidence>
<dbReference type="OrthoDB" id="9775854at2"/>
<proteinExistence type="predicted"/>
<accession>A0A316FZI6</accession>
<dbReference type="InterPro" id="IPR014871">
    <property type="entry name" value="dUTPase/dCTP_pyrophosphatase"/>
</dbReference>
<comment type="caution">
    <text evidence="1">The sequence shown here is derived from an EMBL/GenBank/DDBJ whole genome shotgun (WGS) entry which is preliminary data.</text>
</comment>
<evidence type="ECO:0000313" key="1">
    <source>
        <dbReference type="EMBL" id="PWK53823.1"/>
    </source>
</evidence>
<dbReference type="CDD" id="cd11527">
    <property type="entry name" value="NTP-PPase_dUTPase"/>
    <property type="match status" value="1"/>
</dbReference>
<name>A0A316FZI6_9GAMM</name>
<dbReference type="RefSeq" id="WP_109761881.1">
    <property type="nucleotide sequence ID" value="NZ_QGGU01000002.1"/>
</dbReference>
<dbReference type="Gene3D" id="1.10.4010.10">
    <property type="entry name" value="Type II deoxyuridine triphosphatase"/>
    <property type="match status" value="1"/>
</dbReference>
<gene>
    <name evidence="1" type="ORF">C8D97_102213</name>
</gene>
<sequence length="210" mass="24664">MTEHTQALITPLATMLEMQDAMNKKVHPDWFKKNFEWYRAIWIECGEMLDHYGWKWWKHQSPDLEQVKLELVDIFHFGLSCRINGVDDYTVIAAQLAEEMSQAKQGANFPETLEMLAASALTMHGFDAQAFIGCMRQIDMDFAELYRSYVGKNTLNFFRQDHGYKDGSYIKVWHGKEDNEHLIEVLNELDITDPEFRQQVYLGLKSRYPQ</sequence>
<protein>
    <submittedName>
        <fullName evidence="1">Dimeric dUTPase (All-alpha-NTP-PPase superfamily)</fullName>
    </submittedName>
</protein>
<keyword evidence="2" id="KW-1185">Reference proteome</keyword>
<organism evidence="1 2">
    <name type="scientific">Pleionea mediterranea</name>
    <dbReference type="NCBI Taxonomy" id="523701"/>
    <lineage>
        <taxon>Bacteria</taxon>
        <taxon>Pseudomonadati</taxon>
        <taxon>Pseudomonadota</taxon>
        <taxon>Gammaproteobacteria</taxon>
        <taxon>Oceanospirillales</taxon>
        <taxon>Pleioneaceae</taxon>
        <taxon>Pleionea</taxon>
    </lineage>
</organism>